<reference evidence="1 2" key="1">
    <citation type="submission" date="2022-05" db="EMBL/GenBank/DDBJ databases">
        <title>Genome Sequencing of Bee-Associated Microbes.</title>
        <authorList>
            <person name="Dunlap C."/>
        </authorList>
    </citation>
    <scope>NUCLEOTIDE SEQUENCE [LARGE SCALE GENOMIC DNA]</scope>
    <source>
        <strain evidence="1 2">NRRL NRS-750</strain>
    </source>
</reference>
<dbReference type="EMBL" id="JAMDLY010000009">
    <property type="protein sequence ID" value="MCY9529368.1"/>
    <property type="molecule type" value="Genomic_DNA"/>
</dbReference>
<accession>A0ABT4EA69</accession>
<protein>
    <submittedName>
        <fullName evidence="1">Uncharacterized protein</fullName>
    </submittedName>
</protein>
<evidence type="ECO:0000313" key="2">
    <source>
        <dbReference type="Proteomes" id="UP001527090"/>
    </source>
</evidence>
<organism evidence="1 2">
    <name type="scientific">Paenibacillus alvei</name>
    <name type="common">Bacillus alvei</name>
    <dbReference type="NCBI Taxonomy" id="44250"/>
    <lineage>
        <taxon>Bacteria</taxon>
        <taxon>Bacillati</taxon>
        <taxon>Bacillota</taxon>
        <taxon>Bacilli</taxon>
        <taxon>Bacillales</taxon>
        <taxon>Paenibacillaceae</taxon>
        <taxon>Paenibacillus</taxon>
    </lineage>
</organism>
<comment type="caution">
    <text evidence="1">The sequence shown here is derived from an EMBL/GenBank/DDBJ whole genome shotgun (WGS) entry which is preliminary data.</text>
</comment>
<dbReference type="Proteomes" id="UP001527090">
    <property type="component" value="Unassembled WGS sequence"/>
</dbReference>
<name>A0ABT4EA69_PAEAL</name>
<gene>
    <name evidence="1" type="ORF">M5X04_08490</name>
</gene>
<keyword evidence="2" id="KW-1185">Reference proteome</keyword>
<evidence type="ECO:0000313" key="1">
    <source>
        <dbReference type="EMBL" id="MCY9529368.1"/>
    </source>
</evidence>
<sequence length="253" mass="29771">MDTENGRVYCNIYGYCGSVSEWIKKSVELFSNNGFPLKSVSYDVNYQKLERKSLNKFQSEITEMNEESLENLFSFTIFKGRSMKVPSSWEYGVRFDKPSRELQIFFNTSLEMNHTQTLVNLLSAYFDDKIINFGYFSYETIWGKGESLDLYMEDNHSWWLALNPRNRDILYNSSPKLRHIYPINIINREFLEYEDATFSFKDWVKNPEHGALEEIGQGNWLWTVPGERLHEIGKLIYDKKLLIGVKGQSFGFV</sequence>
<proteinExistence type="predicted"/>
<dbReference type="RefSeq" id="WP_268631964.1">
    <property type="nucleotide sequence ID" value="NZ_JAMDLY010000009.1"/>
</dbReference>